<dbReference type="EMBL" id="NBSK02000009">
    <property type="protein sequence ID" value="KAJ0187905.1"/>
    <property type="molecule type" value="Genomic_DNA"/>
</dbReference>
<gene>
    <name evidence="1" type="ORF">LSAT_V11C900456100</name>
</gene>
<evidence type="ECO:0000313" key="1">
    <source>
        <dbReference type="EMBL" id="KAJ0187905.1"/>
    </source>
</evidence>
<organism evidence="1 2">
    <name type="scientific">Lactuca sativa</name>
    <name type="common">Garden lettuce</name>
    <dbReference type="NCBI Taxonomy" id="4236"/>
    <lineage>
        <taxon>Eukaryota</taxon>
        <taxon>Viridiplantae</taxon>
        <taxon>Streptophyta</taxon>
        <taxon>Embryophyta</taxon>
        <taxon>Tracheophyta</taxon>
        <taxon>Spermatophyta</taxon>
        <taxon>Magnoliopsida</taxon>
        <taxon>eudicotyledons</taxon>
        <taxon>Gunneridae</taxon>
        <taxon>Pentapetalae</taxon>
        <taxon>asterids</taxon>
        <taxon>campanulids</taxon>
        <taxon>Asterales</taxon>
        <taxon>Asteraceae</taxon>
        <taxon>Cichorioideae</taxon>
        <taxon>Cichorieae</taxon>
        <taxon>Lactucinae</taxon>
        <taxon>Lactuca</taxon>
    </lineage>
</organism>
<reference evidence="1 2" key="1">
    <citation type="journal article" date="2017" name="Nat. Commun.">
        <title>Genome assembly with in vitro proximity ligation data and whole-genome triplication in lettuce.</title>
        <authorList>
            <person name="Reyes-Chin-Wo S."/>
            <person name="Wang Z."/>
            <person name="Yang X."/>
            <person name="Kozik A."/>
            <person name="Arikit S."/>
            <person name="Song C."/>
            <person name="Xia L."/>
            <person name="Froenicke L."/>
            <person name="Lavelle D.O."/>
            <person name="Truco M.J."/>
            <person name="Xia R."/>
            <person name="Zhu S."/>
            <person name="Xu C."/>
            <person name="Xu H."/>
            <person name="Xu X."/>
            <person name="Cox K."/>
            <person name="Korf I."/>
            <person name="Meyers B.C."/>
            <person name="Michelmore R.W."/>
        </authorList>
    </citation>
    <scope>NUCLEOTIDE SEQUENCE [LARGE SCALE GENOMIC DNA]</scope>
    <source>
        <strain evidence="2">cv. Salinas</strain>
        <tissue evidence="1">Seedlings</tissue>
    </source>
</reference>
<keyword evidence="2" id="KW-1185">Reference proteome</keyword>
<proteinExistence type="predicted"/>
<protein>
    <submittedName>
        <fullName evidence="1">Uncharacterized protein</fullName>
    </submittedName>
</protein>
<evidence type="ECO:0000313" key="2">
    <source>
        <dbReference type="Proteomes" id="UP000235145"/>
    </source>
</evidence>
<comment type="caution">
    <text evidence="1">The sequence shown here is derived from an EMBL/GenBank/DDBJ whole genome shotgun (WGS) entry which is preliminary data.</text>
</comment>
<dbReference type="AlphaFoldDB" id="A0A9R1UJ26"/>
<name>A0A9R1UJ26_LACSA</name>
<sequence>MANSCIEIGFASIFYKLVYKAKQKLLEKEIDKMRSKDQKRTREQSEIKKSYHVNSRILAVIRMGTNNKDVHFCFLLLPFSRNLSPTTKKFMSRFETHQKLKFHVEVLEF</sequence>
<accession>A0A9R1UJ26</accession>
<dbReference type="Proteomes" id="UP000235145">
    <property type="component" value="Unassembled WGS sequence"/>
</dbReference>